<keyword evidence="7" id="KW-1185">Reference proteome</keyword>
<feature type="domain" description="Periplasmic binding protein" evidence="5">
    <location>
        <begin position="39"/>
        <end position="300"/>
    </location>
</feature>
<dbReference type="Gene3D" id="3.40.50.2300">
    <property type="match status" value="2"/>
</dbReference>
<feature type="chain" id="PRO_5039601996" evidence="4">
    <location>
        <begin position="22"/>
        <end position="326"/>
    </location>
</feature>
<dbReference type="HOGENOM" id="CLU_037628_3_2_11"/>
<evidence type="ECO:0000259" key="5">
    <source>
        <dbReference type="Pfam" id="PF13407"/>
    </source>
</evidence>
<dbReference type="Proteomes" id="UP000003111">
    <property type="component" value="Unassembled WGS sequence"/>
</dbReference>
<evidence type="ECO:0000256" key="4">
    <source>
        <dbReference type="SAM" id="SignalP"/>
    </source>
</evidence>
<reference evidence="6" key="1">
    <citation type="submission" date="2010-08" db="EMBL/GenBank/DDBJ databases">
        <authorList>
            <person name="Muzny D."/>
            <person name="Qin X."/>
            <person name="Buhay C."/>
            <person name="Dugan-Rocha S."/>
            <person name="Ding Y."/>
            <person name="Chen G."/>
            <person name="Hawes A."/>
            <person name="Holder M."/>
            <person name="Jhangiani S."/>
            <person name="Johnson A."/>
            <person name="Khan Z."/>
            <person name="Li Z."/>
            <person name="Liu W."/>
            <person name="Liu X."/>
            <person name="Perez L."/>
            <person name="Shen H."/>
            <person name="Wang Q."/>
            <person name="Watt J."/>
            <person name="Xi L."/>
            <person name="Xin Y."/>
            <person name="Zhou J."/>
            <person name="Deng J."/>
            <person name="Jiang H."/>
            <person name="Liu Y."/>
            <person name="Qu J."/>
            <person name="Song X.-Z."/>
            <person name="Zhang L."/>
            <person name="Villasana D."/>
            <person name="Johnson A."/>
            <person name="Liu J."/>
            <person name="Liyanage D."/>
            <person name="Lorensuhewa L."/>
            <person name="Robinson T."/>
            <person name="Song A."/>
            <person name="Song B.-B."/>
            <person name="Dinh H."/>
            <person name="Thornton R."/>
            <person name="Coyle M."/>
            <person name="Francisco L."/>
            <person name="Jackson L."/>
            <person name="Javaid M."/>
            <person name="Korchina V."/>
            <person name="Kovar C."/>
            <person name="Mata R."/>
            <person name="Mathew T."/>
            <person name="Ngo R."/>
            <person name="Nguyen L."/>
            <person name="Nguyen N."/>
            <person name="Okwuonu G."/>
            <person name="Ongeri F."/>
            <person name="Pham C."/>
            <person name="Simmons D."/>
            <person name="Wilczek-Boney K."/>
            <person name="Hale W."/>
            <person name="Jakkamsetti A."/>
            <person name="Pham P."/>
            <person name="Ruth R."/>
            <person name="San Lucas F."/>
            <person name="Warren J."/>
            <person name="Zhang J."/>
            <person name="Zhao Z."/>
            <person name="Zhou C."/>
            <person name="Zhu D."/>
            <person name="Lee S."/>
            <person name="Bess C."/>
            <person name="Blankenburg K."/>
            <person name="Forbes L."/>
            <person name="Fu Q."/>
            <person name="Gubbala S."/>
            <person name="Hirani K."/>
            <person name="Jayaseelan J.C."/>
            <person name="Lara F."/>
            <person name="Munidasa M."/>
            <person name="Palculict T."/>
            <person name="Patil S."/>
            <person name="Pu L.-L."/>
            <person name="Saada N."/>
            <person name="Tang L."/>
            <person name="Weissenberger G."/>
            <person name="Zhu Y."/>
            <person name="Hemphill L."/>
            <person name="Shang Y."/>
            <person name="Youmans B."/>
            <person name="Ayvaz T."/>
            <person name="Ross M."/>
            <person name="Santibanez J."/>
            <person name="Aqrawi P."/>
            <person name="Gross S."/>
            <person name="Joshi V."/>
            <person name="Fowler G."/>
            <person name="Nazareth L."/>
            <person name="Reid J."/>
            <person name="Worley K."/>
            <person name="Petrosino J."/>
            <person name="Highlander S."/>
            <person name="Gibbs R."/>
        </authorList>
    </citation>
    <scope>NUCLEOTIDE SEQUENCE [LARGE SCALE GENOMIC DNA]</scope>
    <source>
        <strain evidence="6">DSM 15272</strain>
    </source>
</reference>
<evidence type="ECO:0000256" key="1">
    <source>
        <dbReference type="ARBA" id="ARBA00004196"/>
    </source>
</evidence>
<dbReference type="InterPro" id="IPR028082">
    <property type="entry name" value="Peripla_BP_I"/>
</dbReference>
<dbReference type="GO" id="GO:0030313">
    <property type="term" value="C:cell envelope"/>
    <property type="evidence" value="ECO:0007669"/>
    <property type="project" value="UniProtKB-SubCell"/>
</dbReference>
<dbReference type="RefSeq" id="WP_007078157.1">
    <property type="nucleotide sequence ID" value="NZ_CM001024.1"/>
</dbReference>
<dbReference type="EMBL" id="ACLF03000004">
    <property type="protein sequence ID" value="EFQ83473.1"/>
    <property type="molecule type" value="Genomic_DNA"/>
</dbReference>
<protein>
    <submittedName>
        <fullName evidence="6">Sugar-binding domain protein</fullName>
    </submittedName>
</protein>
<gene>
    <name evidence="6" type="ORF">HMPREF0063_11135</name>
</gene>
<evidence type="ECO:0000256" key="3">
    <source>
        <dbReference type="ARBA" id="ARBA00022729"/>
    </source>
</evidence>
<evidence type="ECO:0000256" key="2">
    <source>
        <dbReference type="ARBA" id="ARBA00007639"/>
    </source>
</evidence>
<dbReference type="GO" id="GO:0030246">
    <property type="term" value="F:carbohydrate binding"/>
    <property type="evidence" value="ECO:0007669"/>
    <property type="project" value="UniProtKB-ARBA"/>
</dbReference>
<dbReference type="PROSITE" id="PS51257">
    <property type="entry name" value="PROKAR_LIPOPROTEIN"/>
    <property type="match status" value="1"/>
</dbReference>
<evidence type="ECO:0000313" key="7">
    <source>
        <dbReference type="Proteomes" id="UP000003111"/>
    </source>
</evidence>
<dbReference type="SUPFAM" id="SSF53822">
    <property type="entry name" value="Periplasmic binding protein-like I"/>
    <property type="match status" value="1"/>
</dbReference>
<dbReference type="PANTHER" id="PTHR46847">
    <property type="entry name" value="D-ALLOSE-BINDING PERIPLASMIC PROTEIN-RELATED"/>
    <property type="match status" value="1"/>
</dbReference>
<dbReference type="OrthoDB" id="9781890at2"/>
<comment type="subcellular location">
    <subcellularLocation>
        <location evidence="1">Cell envelope</location>
    </subcellularLocation>
</comment>
<dbReference type="Pfam" id="PF13407">
    <property type="entry name" value="Peripla_BP_4"/>
    <property type="match status" value="1"/>
</dbReference>
<dbReference type="eggNOG" id="COG1879">
    <property type="taxonomic scope" value="Bacteria"/>
</dbReference>
<dbReference type="AlphaFoldDB" id="E2SAS7"/>
<organism evidence="6 7">
    <name type="scientific">Aeromicrobium marinum DSM 15272</name>
    <dbReference type="NCBI Taxonomy" id="585531"/>
    <lineage>
        <taxon>Bacteria</taxon>
        <taxon>Bacillati</taxon>
        <taxon>Actinomycetota</taxon>
        <taxon>Actinomycetes</taxon>
        <taxon>Propionibacteriales</taxon>
        <taxon>Nocardioidaceae</taxon>
        <taxon>Aeromicrobium</taxon>
    </lineage>
</organism>
<dbReference type="STRING" id="585531.HMPREF0063_11135"/>
<feature type="signal peptide" evidence="4">
    <location>
        <begin position="1"/>
        <end position="21"/>
    </location>
</feature>
<dbReference type="CDD" id="cd01536">
    <property type="entry name" value="PBP1_ABC_sugar_binding-like"/>
    <property type="match status" value="1"/>
</dbReference>
<dbReference type="PANTHER" id="PTHR46847:SF1">
    <property type="entry name" value="D-ALLOSE-BINDING PERIPLASMIC PROTEIN-RELATED"/>
    <property type="match status" value="1"/>
</dbReference>
<name>E2SAS7_9ACTN</name>
<evidence type="ECO:0000313" key="6">
    <source>
        <dbReference type="EMBL" id="EFQ83473.1"/>
    </source>
</evidence>
<sequence>MRSPRTTTAALALLFAASALSACGTDSSSASDGDKNVYALLPQGTDQPYGTEYLKAMNAEAEKEGISLTITNSQYDADKQASDCQVAVAAQPDLIILWPAVADTVRPCLERARAADIPVTITNSDVKEEDKSLTAGYSGPDTYGQGVSSAEIMCELADGQDINILQVEGLTGNTTAIDRKAGFEDTIAENCPNVTIVASQPGDWNKDDSQTVTSEMLTATGADNIQGIYAADDTMVAGAIDALSSQGLDVEEMLITSIGNTMLGNPLVVSGLLDGTVFQSSEWDGRNAITLAAKVLAGEELDGDLFMPSVKVTAANASDPEVAPNW</sequence>
<comment type="similarity">
    <text evidence="2">Belongs to the bacterial solute-binding protein 2 family.</text>
</comment>
<keyword evidence="3 4" id="KW-0732">Signal</keyword>
<comment type="caution">
    <text evidence="6">The sequence shown here is derived from an EMBL/GenBank/DDBJ whole genome shotgun (WGS) entry which is preliminary data.</text>
</comment>
<dbReference type="InterPro" id="IPR025997">
    <property type="entry name" value="SBP_2_dom"/>
</dbReference>
<proteinExistence type="inferred from homology"/>
<accession>E2SAS7</accession>